<sequence>MRPIDLLLSLLGLVMSSTVHPATVYLGEFDYTQFQPSAEYFSGHTDSEIARLCTSDQHASNDDLAQCAHRQFERADARLGSREMAASTLIIRNDEALKGNNQEPLAMSYLSKSHAAWMQYRDNQCYAEVYMLGEASDRYTRFWLCMTDITSVRTKELESILQN</sequence>
<dbReference type="EMBL" id="CP080095">
    <property type="protein sequence ID" value="QYD69045.1"/>
    <property type="molecule type" value="Genomic_DNA"/>
</dbReference>
<feature type="signal peptide" evidence="1">
    <location>
        <begin position="1"/>
        <end position="21"/>
    </location>
</feature>
<dbReference type="RefSeq" id="WP_219798420.1">
    <property type="nucleotide sequence ID" value="NZ_CP080095.1"/>
</dbReference>
<name>A0ABX8UJ36_9BURK</name>
<dbReference type="Proteomes" id="UP000826462">
    <property type="component" value="Chromosome 1"/>
</dbReference>
<dbReference type="Pfam" id="PF07007">
    <property type="entry name" value="LprI"/>
    <property type="match status" value="1"/>
</dbReference>
<dbReference type="InterPro" id="IPR009739">
    <property type="entry name" value="LprI-like_N"/>
</dbReference>
<feature type="chain" id="PRO_5047310311" evidence="1">
    <location>
        <begin position="22"/>
        <end position="163"/>
    </location>
</feature>
<evidence type="ECO:0000313" key="3">
    <source>
        <dbReference type="EMBL" id="QYD69045.1"/>
    </source>
</evidence>
<keyword evidence="1" id="KW-0732">Signal</keyword>
<dbReference type="Gene3D" id="1.20.1270.180">
    <property type="match status" value="1"/>
</dbReference>
<feature type="domain" description="Lysozyme inhibitor LprI-like N-terminal" evidence="2">
    <location>
        <begin position="53"/>
        <end position="157"/>
    </location>
</feature>
<evidence type="ECO:0000313" key="4">
    <source>
        <dbReference type="Proteomes" id="UP000826462"/>
    </source>
</evidence>
<proteinExistence type="predicted"/>
<evidence type="ECO:0000259" key="2">
    <source>
        <dbReference type="Pfam" id="PF07007"/>
    </source>
</evidence>
<organism evidence="3 4">
    <name type="scientific">Paraburkholderia edwinii</name>
    <dbReference type="NCBI Taxonomy" id="2861782"/>
    <lineage>
        <taxon>Bacteria</taxon>
        <taxon>Pseudomonadati</taxon>
        <taxon>Pseudomonadota</taxon>
        <taxon>Betaproteobacteria</taxon>
        <taxon>Burkholderiales</taxon>
        <taxon>Burkholderiaceae</taxon>
        <taxon>Paraburkholderia</taxon>
    </lineage>
</organism>
<accession>A0ABX8UJ36</accession>
<protein>
    <submittedName>
        <fullName evidence="3">DUF1311 domain-containing protein</fullName>
    </submittedName>
</protein>
<keyword evidence="4" id="KW-1185">Reference proteome</keyword>
<evidence type="ECO:0000256" key="1">
    <source>
        <dbReference type="SAM" id="SignalP"/>
    </source>
</evidence>
<gene>
    <name evidence="3" type="ORF">KZJ38_01190</name>
</gene>
<reference evidence="3 4" key="1">
    <citation type="submission" date="2021-07" db="EMBL/GenBank/DDBJ databases">
        <title>Paraburkholderia edwinii protects Aspergillus sp. from phenazines by acting as a toxin sponge.</title>
        <authorList>
            <person name="Dahlstrom K.M."/>
            <person name="Newman D.K."/>
        </authorList>
    </citation>
    <scope>NUCLEOTIDE SEQUENCE [LARGE SCALE GENOMIC DNA]</scope>
    <source>
        <strain evidence="3 4">Pe01</strain>
    </source>
</reference>